<keyword evidence="2" id="KW-1185">Reference proteome</keyword>
<dbReference type="EMBL" id="FXWG01000002">
    <property type="protein sequence ID" value="SMQ68775.1"/>
    <property type="molecule type" value="Genomic_DNA"/>
</dbReference>
<dbReference type="OrthoDB" id="7427275at2"/>
<evidence type="ECO:0000313" key="2">
    <source>
        <dbReference type="Proteomes" id="UP000194420"/>
    </source>
</evidence>
<evidence type="ECO:0000313" key="1">
    <source>
        <dbReference type="EMBL" id="SMQ68775.1"/>
    </source>
</evidence>
<dbReference type="RefSeq" id="WP_086437033.1">
    <property type="nucleotide sequence ID" value="NZ_FXWG01000002.1"/>
</dbReference>
<proteinExistence type="predicted"/>
<gene>
    <name evidence="1" type="ORF">SAMN06297468_1061</name>
</gene>
<name>A0A1Y6F1S0_9SPHN</name>
<sequence length="155" mass="17227">MSDTLANLEAFSHRWRAPLESGAQLVFETRELDDISGTPSAIADSFVGSLGYTPIGANWEMLDPGSDADAPRSAIAAMADALTMDMALPQQQWLGEERARRCAQDFLECFDLFQRTILTNRMYFGWNPISEAKIEWAFVGYDQSAIALLLLTREG</sequence>
<organism evidence="1 2">
    <name type="scientific">Altererythrobacter xiamenensis</name>
    <dbReference type="NCBI Taxonomy" id="1316679"/>
    <lineage>
        <taxon>Bacteria</taxon>
        <taxon>Pseudomonadati</taxon>
        <taxon>Pseudomonadota</taxon>
        <taxon>Alphaproteobacteria</taxon>
        <taxon>Sphingomonadales</taxon>
        <taxon>Erythrobacteraceae</taxon>
        <taxon>Altererythrobacter</taxon>
    </lineage>
</organism>
<accession>A0A1Y6F1S0</accession>
<dbReference type="AlphaFoldDB" id="A0A1Y6F1S0"/>
<reference evidence="2" key="1">
    <citation type="submission" date="2017-04" db="EMBL/GenBank/DDBJ databases">
        <authorList>
            <person name="Varghese N."/>
            <person name="Submissions S."/>
        </authorList>
    </citation>
    <scope>NUCLEOTIDE SEQUENCE [LARGE SCALE GENOMIC DNA]</scope>
</reference>
<dbReference type="Proteomes" id="UP000194420">
    <property type="component" value="Unassembled WGS sequence"/>
</dbReference>
<protein>
    <submittedName>
        <fullName evidence="1">Uncharacterized protein</fullName>
    </submittedName>
</protein>